<dbReference type="STRING" id="1121942.SAMN02745148_01060"/>
<protein>
    <submittedName>
        <fullName evidence="1">Uncharacterized protein</fullName>
    </submittedName>
</protein>
<dbReference type="RefSeq" id="WP_139249058.1">
    <property type="nucleotide sequence ID" value="NZ_FQUJ01000004.1"/>
</dbReference>
<dbReference type="AlphaFoldDB" id="A0A1M4W3D5"/>
<evidence type="ECO:0000313" key="2">
    <source>
        <dbReference type="Proteomes" id="UP000184346"/>
    </source>
</evidence>
<evidence type="ECO:0000313" key="1">
    <source>
        <dbReference type="EMBL" id="SHE75719.1"/>
    </source>
</evidence>
<dbReference type="Pfam" id="PF24389">
    <property type="entry name" value="ORC-CDC6-like"/>
    <property type="match status" value="1"/>
</dbReference>
<keyword evidence="2" id="KW-1185">Reference proteome</keyword>
<dbReference type="SUPFAM" id="SSF52540">
    <property type="entry name" value="P-loop containing nucleoside triphosphate hydrolases"/>
    <property type="match status" value="1"/>
</dbReference>
<reference evidence="1 2" key="1">
    <citation type="submission" date="2016-11" db="EMBL/GenBank/DDBJ databases">
        <authorList>
            <person name="Jaros S."/>
            <person name="Januszkiewicz K."/>
            <person name="Wedrychowicz H."/>
        </authorList>
    </citation>
    <scope>NUCLEOTIDE SEQUENCE [LARGE SCALE GENOMIC DNA]</scope>
    <source>
        <strain evidence="1 2">DSM 19980</strain>
    </source>
</reference>
<dbReference type="InterPro" id="IPR056955">
    <property type="entry name" value="ORC-CDC6-like"/>
</dbReference>
<dbReference type="Proteomes" id="UP000184346">
    <property type="component" value="Unassembled WGS sequence"/>
</dbReference>
<proteinExistence type="predicted"/>
<dbReference type="EMBL" id="FQUJ01000004">
    <property type="protein sequence ID" value="SHE75719.1"/>
    <property type="molecule type" value="Genomic_DNA"/>
</dbReference>
<sequence length="648" mass="73720">MDNQQKRAIEDAFNSMLRSDYIPLKDTEKLVRLADYYVDYLGFLREVVGESDHLIVGRRGTGKTTLLYRGLIETINSWRKSDNLAKPKTLGIYLDLSKCHSLEDTASKEFSEFEHVFTTELFESVKAELSRTWPELKIKPGLLARVFSPKEIEAKNSTNSALDELARILSEGVLRSENKSGPQKIVSLTGKSTSYDENVQLKAKANPEASAGVSMANHENNENSVESTSVLQYRLNISDILRALNSIREAAGVSHIVIFIDEFSSLTLDLQRRFSTLLRKVLGNHSGVFVKISAITDNYTLGSSIILQRDLFELNLDLDSYVERSGTLGSAMKGLSNLTRNLIDERVSAYAPEIKFDELFEDIDYAIEEMSKAAMGVPRTVGIILKQSLSRNLSENIGAIRKSDIDYGIRYASRAYLNQFEGSCGVAIPSYYKDIWDALLEKAILERAKNDSTSSHFMVLPRNEIKLKYFNMFFISHLLTQGRTTKKDKASRSLYCFDYGVCIENNMLWGIDKNVIRQQRFAYDSILEPFDHYFERNKETHWRCPTCDSVYKEKELNVAGNLLGFCPKDKADLVEVSGDDELSKYTEEEIKIVGAIRSSNEEDELLARHVADDVGCYVQKVAKFGEKLEREEIIKRKMKDRYIYFSNE</sequence>
<dbReference type="OrthoDB" id="4008664at2"/>
<dbReference type="Gene3D" id="3.40.50.300">
    <property type="entry name" value="P-loop containing nucleotide triphosphate hydrolases"/>
    <property type="match status" value="1"/>
</dbReference>
<name>A0A1M4W3D5_9GAMM</name>
<gene>
    <name evidence="1" type="ORF">SAMN02745148_01060</name>
</gene>
<dbReference type="InterPro" id="IPR027417">
    <property type="entry name" value="P-loop_NTPase"/>
</dbReference>
<organism evidence="1 2">
    <name type="scientific">Modicisalibacter ilicicola DSM 19980</name>
    <dbReference type="NCBI Taxonomy" id="1121942"/>
    <lineage>
        <taxon>Bacteria</taxon>
        <taxon>Pseudomonadati</taxon>
        <taxon>Pseudomonadota</taxon>
        <taxon>Gammaproteobacteria</taxon>
        <taxon>Oceanospirillales</taxon>
        <taxon>Halomonadaceae</taxon>
        <taxon>Modicisalibacter</taxon>
    </lineage>
</organism>
<accession>A0A1M4W3D5</accession>